<dbReference type="InterPro" id="IPR034907">
    <property type="entry name" value="NDK-like_dom"/>
</dbReference>
<name>A0A1W7RA72_9SCOR</name>
<keyword evidence="4 9" id="KW-0418">Kinase</keyword>
<dbReference type="GO" id="GO:0006183">
    <property type="term" value="P:GTP biosynthetic process"/>
    <property type="evidence" value="ECO:0007669"/>
    <property type="project" value="InterPro"/>
</dbReference>
<proteinExistence type="inferred from homology"/>
<protein>
    <submittedName>
        <fullName evidence="9">Nucleoside diphosphate kinase 6</fullName>
    </submittedName>
</protein>
<organism evidence="9">
    <name type="scientific">Hadrurus spadix</name>
    <dbReference type="NCBI Taxonomy" id="141984"/>
    <lineage>
        <taxon>Eukaryota</taxon>
        <taxon>Metazoa</taxon>
        <taxon>Ecdysozoa</taxon>
        <taxon>Arthropoda</taxon>
        <taxon>Chelicerata</taxon>
        <taxon>Arachnida</taxon>
        <taxon>Scorpiones</taxon>
        <taxon>Iurida</taxon>
        <taxon>Iuroidea</taxon>
        <taxon>Hadrurus</taxon>
    </lineage>
</organism>
<dbReference type="PANTHER" id="PTHR46161:SF3">
    <property type="entry name" value="NUCLEOSIDE DIPHOSPHATE KINASE DDB_G0292928-RELATED"/>
    <property type="match status" value="1"/>
</dbReference>
<evidence type="ECO:0000259" key="8">
    <source>
        <dbReference type="SMART" id="SM00562"/>
    </source>
</evidence>
<evidence type="ECO:0000256" key="6">
    <source>
        <dbReference type="PROSITE-ProRule" id="PRU00706"/>
    </source>
</evidence>
<feature type="binding site" evidence="6">
    <location>
        <position position="113"/>
    </location>
    <ligand>
        <name>ATP</name>
        <dbReference type="ChEBI" id="CHEBI:30616"/>
    </ligand>
</feature>
<comment type="similarity">
    <text evidence="1 6 7">Belongs to the NDK family.</text>
</comment>
<evidence type="ECO:0000256" key="2">
    <source>
        <dbReference type="ARBA" id="ARBA00022679"/>
    </source>
</evidence>
<evidence type="ECO:0000256" key="5">
    <source>
        <dbReference type="ARBA" id="ARBA00022840"/>
    </source>
</evidence>
<reference evidence="9" key="1">
    <citation type="submission" date="2016-11" db="EMBL/GenBank/DDBJ databases">
        <title>Venom-gland transcriptomics and venom proteomics of the black-back scorpion (Hadrurus spadix) reveal detectability challenges and an unexplored realm of animal toxin diversity.</title>
        <authorList>
            <person name="Rokyta D.R."/>
            <person name="Ward M.J."/>
        </authorList>
    </citation>
    <scope>NUCLEOTIDE SEQUENCE</scope>
    <source>
        <tissue evidence="9">Venom gland</tissue>
    </source>
</reference>
<feature type="active site" description="Pros-phosphohistidine intermediate" evidence="6">
    <location>
        <position position="146"/>
    </location>
</feature>
<dbReference type="GO" id="GO:0006241">
    <property type="term" value="P:CTP biosynthetic process"/>
    <property type="evidence" value="ECO:0007669"/>
    <property type="project" value="InterPro"/>
</dbReference>
<keyword evidence="2" id="KW-0808">Transferase</keyword>
<dbReference type="SUPFAM" id="SSF54919">
    <property type="entry name" value="Nucleoside diphosphate kinase, NDK"/>
    <property type="match status" value="1"/>
</dbReference>
<dbReference type="InterPro" id="IPR036850">
    <property type="entry name" value="NDK-like_dom_sf"/>
</dbReference>
<dbReference type="AlphaFoldDB" id="A0A1W7RA72"/>
<evidence type="ECO:0000256" key="4">
    <source>
        <dbReference type="ARBA" id="ARBA00022777"/>
    </source>
</evidence>
<evidence type="ECO:0000256" key="3">
    <source>
        <dbReference type="ARBA" id="ARBA00022741"/>
    </source>
</evidence>
<feature type="binding site" evidence="6">
    <location>
        <position position="85"/>
    </location>
    <ligand>
        <name>ATP</name>
        <dbReference type="ChEBI" id="CHEBI:30616"/>
    </ligand>
</feature>
<dbReference type="GO" id="GO:0004550">
    <property type="term" value="F:nucleoside diphosphate kinase activity"/>
    <property type="evidence" value="ECO:0007669"/>
    <property type="project" value="InterPro"/>
</dbReference>
<dbReference type="InterPro" id="IPR001564">
    <property type="entry name" value="Nucleoside_diP_kinase"/>
</dbReference>
<feature type="binding site" evidence="6">
    <location>
        <position position="36"/>
    </location>
    <ligand>
        <name>ATP</name>
        <dbReference type="ChEBI" id="CHEBI:30616"/>
    </ligand>
</feature>
<feature type="binding site" evidence="6">
    <location>
        <position position="143"/>
    </location>
    <ligand>
        <name>ATP</name>
        <dbReference type="ChEBI" id="CHEBI:30616"/>
    </ligand>
</feature>
<accession>A0A1W7RA72</accession>
<dbReference type="PANTHER" id="PTHR46161">
    <property type="entry name" value="NUCLEOSIDE DIPHOSPHATE KINASE"/>
    <property type="match status" value="1"/>
</dbReference>
<feature type="domain" description="Nucleoside diphosphate kinase-like" evidence="8">
    <location>
        <begin position="28"/>
        <end position="169"/>
    </location>
</feature>
<evidence type="ECO:0000256" key="1">
    <source>
        <dbReference type="ARBA" id="ARBA00008142"/>
    </source>
</evidence>
<sequence length="214" mass="24773">MSWRGKISLLRSTLEGYSMNTAKIRKPLELTLAILKPDICRNPQEIQMIRQIMLENNFYFVKTDTTRLSKERAERFYEEHRNKFFFGRLVSFMSSGVISLHVLARENAIQHWRKLMGPTKVFKAQYEAPESIRARFGLTDTRNATHGADSPDSARREIGFFFPNFDVAAWYKNEELMFRSGQVTLDQENWVHNVAPTTPIIDLSIATKRPVGAV</sequence>
<evidence type="ECO:0000256" key="7">
    <source>
        <dbReference type="RuleBase" id="RU004011"/>
    </source>
</evidence>
<keyword evidence="3" id="KW-0547">Nucleotide-binding</keyword>
<dbReference type="GO" id="GO:0006228">
    <property type="term" value="P:UTP biosynthetic process"/>
    <property type="evidence" value="ECO:0007669"/>
    <property type="project" value="InterPro"/>
</dbReference>
<dbReference type="PRINTS" id="PR01243">
    <property type="entry name" value="NUCDPKINASE"/>
</dbReference>
<dbReference type="GO" id="GO:0005524">
    <property type="term" value="F:ATP binding"/>
    <property type="evidence" value="ECO:0007669"/>
    <property type="project" value="UniProtKB-KW"/>
</dbReference>
<feature type="binding site" evidence="6">
    <location>
        <position position="119"/>
    </location>
    <ligand>
        <name>ATP</name>
        <dbReference type="ChEBI" id="CHEBI:30616"/>
    </ligand>
</feature>
<dbReference type="SMART" id="SM00562">
    <property type="entry name" value="NDK"/>
    <property type="match status" value="1"/>
</dbReference>
<evidence type="ECO:0000313" key="9">
    <source>
        <dbReference type="EMBL" id="JAV48016.1"/>
    </source>
</evidence>
<dbReference type="EMBL" id="GFAH01000373">
    <property type="protein sequence ID" value="JAV48016.1"/>
    <property type="molecule type" value="Transcribed_RNA"/>
</dbReference>
<dbReference type="Pfam" id="PF00334">
    <property type="entry name" value="NDK"/>
    <property type="match status" value="1"/>
</dbReference>
<dbReference type="PROSITE" id="PS51374">
    <property type="entry name" value="NDPK_LIKE"/>
    <property type="match status" value="1"/>
</dbReference>
<keyword evidence="5" id="KW-0067">ATP-binding</keyword>
<feature type="binding site" evidence="6">
    <location>
        <position position="133"/>
    </location>
    <ligand>
        <name>ATP</name>
        <dbReference type="ChEBI" id="CHEBI:30616"/>
    </ligand>
</feature>
<dbReference type="Gene3D" id="3.30.70.141">
    <property type="entry name" value="Nucleoside diphosphate kinase-like domain"/>
    <property type="match status" value="1"/>
</dbReference>